<evidence type="ECO:0000313" key="4">
    <source>
        <dbReference type="Proteomes" id="UP000008891"/>
    </source>
</evidence>
<keyword evidence="1" id="KW-1043">Host membrane</keyword>
<accession>G0YQ82</accession>
<dbReference type="EMBL" id="HQ728265">
    <property type="protein sequence ID" value="AEJ81509.1"/>
    <property type="molecule type" value="Genomic_DNA"/>
</dbReference>
<keyword evidence="1" id="KW-0929">Antimicrobial</keyword>
<evidence type="ECO:0000256" key="1">
    <source>
        <dbReference type="HAMAP-Rule" id="MF_04121"/>
    </source>
</evidence>
<name>G0YQ82_9CAUD</name>
<feature type="topological domain" description="Cytoplasmic" evidence="1">
    <location>
        <begin position="1166"/>
        <end position="1331"/>
    </location>
</feature>
<organism evidence="3 4">
    <name type="scientific">Erwinia phage vB_EamP-L1</name>
    <dbReference type="NCBI Taxonomy" id="1051673"/>
    <lineage>
        <taxon>Viruses</taxon>
        <taxon>Duplodnaviria</taxon>
        <taxon>Heunggongvirae</taxon>
        <taxon>Uroviricota</taxon>
        <taxon>Caudoviricetes</taxon>
        <taxon>Autographivirales</taxon>
        <taxon>Autotranscriptaviridae</taxon>
        <taxon>Studiervirinae</taxon>
        <taxon>Elunavirus</taxon>
        <taxon>Elunavirus L1</taxon>
    </lineage>
</organism>
<dbReference type="GO" id="GO:0008933">
    <property type="term" value="F:peptidoglycan lytic transglycosylase activity"/>
    <property type="evidence" value="ECO:0007669"/>
    <property type="project" value="UniProtKB-UniRule"/>
</dbReference>
<keyword evidence="1" id="KW-0378">Hydrolase</keyword>
<dbReference type="EC" id="4.2.2.n1" evidence="1"/>
<dbReference type="HAMAP" id="MF_04121">
    <property type="entry name" value="TRANSGLYCOSYLASE_T7"/>
    <property type="match status" value="1"/>
</dbReference>
<dbReference type="RefSeq" id="YP_007005465.1">
    <property type="nucleotide sequence ID" value="NC_019510.1"/>
</dbReference>
<keyword evidence="1" id="KW-1160">Virus entry into host cell</keyword>
<keyword evidence="1" id="KW-1133">Transmembrane helix</keyword>
<dbReference type="Proteomes" id="UP000008891">
    <property type="component" value="Segment"/>
</dbReference>
<dbReference type="GO" id="GO:0044423">
    <property type="term" value="C:virion component"/>
    <property type="evidence" value="ECO:0007669"/>
    <property type="project" value="UniProtKB-UniRule"/>
</dbReference>
<keyword evidence="1" id="KW-0946">Virion</keyword>
<evidence type="ECO:0000259" key="2">
    <source>
        <dbReference type="Pfam" id="PF01464"/>
    </source>
</evidence>
<dbReference type="Gene3D" id="1.10.530.10">
    <property type="match status" value="1"/>
</dbReference>
<dbReference type="GO" id="GO:0042742">
    <property type="term" value="P:defense response to bacterium"/>
    <property type="evidence" value="ECO:0007669"/>
    <property type="project" value="UniProtKB-KW"/>
</dbReference>
<keyword evidence="1" id="KW-1236">Degradation of host peptidoglycans during virus entry</keyword>
<keyword evidence="1" id="KW-1244">Viral short tail ejection system</keyword>
<keyword evidence="1" id="KW-1171">Viral genome ejection through host cell envelope</keyword>
<dbReference type="GO" id="GO:0031640">
    <property type="term" value="P:killing of cells of another organism"/>
    <property type="evidence" value="ECO:0007669"/>
    <property type="project" value="UniProtKB-KW"/>
</dbReference>
<dbReference type="PANTHER" id="PTHR37423:SF2">
    <property type="entry name" value="MEMBRANE-BOUND LYTIC MUREIN TRANSGLYCOSYLASE C"/>
    <property type="match status" value="1"/>
</dbReference>
<dbReference type="InterPro" id="IPR038994">
    <property type="entry name" value="Gp16"/>
</dbReference>
<dbReference type="GO" id="GO:0020002">
    <property type="term" value="C:host cell plasma membrane"/>
    <property type="evidence" value="ECO:0007669"/>
    <property type="project" value="UniProtKB-SubCell"/>
</dbReference>
<proteinExistence type="inferred from homology"/>
<feature type="topological domain" description="Periplasmic" evidence="1">
    <location>
        <begin position="1"/>
        <end position="1144"/>
    </location>
</feature>
<dbReference type="InterPro" id="IPR000189">
    <property type="entry name" value="Transglyc_AS"/>
</dbReference>
<feature type="region of interest" description="Transglycosylase SLT-type domain" evidence="1">
    <location>
        <begin position="24"/>
        <end position="111"/>
    </location>
</feature>
<dbReference type="KEGG" id="vg:14011156"/>
<comment type="subunit">
    <text evidence="1">Homotetramer. Interacts with gp15; after ejection the gp15-gp16 complex composed of a gp15 octamer and a gp16 tetramer probably binds both the viral DNA and the host inner membrane.</text>
</comment>
<keyword evidence="1" id="KW-1030">Host cell inner membrane</keyword>
<reference evidence="3 4" key="1">
    <citation type="journal article" date="2011" name="Appl. Environ. Microbiol.">
        <title>Novel Virulent and Broad-Host-Range Erwinia amylovora Bacteriophages Reveal a High Degree of Mosaicism and a Relationship to Enterobacteriaceae Phages.</title>
        <authorList>
            <person name="Born Y."/>
            <person name="Fieseler L."/>
            <person name="Marazzi J."/>
            <person name="Lurz R."/>
            <person name="Duffy B."/>
            <person name="Loessner M.J."/>
        </authorList>
    </citation>
    <scope>NUCLEOTIDE SEQUENCE [LARGE SCALE GENOMIC DNA]</scope>
</reference>
<dbReference type="GO" id="GO:0000270">
    <property type="term" value="P:peptidoglycan metabolic process"/>
    <property type="evidence" value="ECO:0007669"/>
    <property type="project" value="InterPro"/>
</dbReference>
<comment type="domain">
    <text evidence="1">The N-terminus contains the transglycosylase activity. The C-terminus is essential for the viral DNA translocation into the host cytoplasm.</text>
</comment>
<keyword evidence="4" id="KW-1185">Reference proteome</keyword>
<protein>
    <recommendedName>
        <fullName evidence="1">Peptidoglycan transglycosylase gp16</fullName>
        <ecNumber evidence="1">4.2.2.n1</ecNumber>
    </recommendedName>
    <alternativeName>
        <fullName evidence="1">Internal core protein gp16</fullName>
    </alternativeName>
</protein>
<dbReference type="GeneID" id="14011156"/>
<sequence>MAKYDKSVPSAYDSLYQQAADAHGVSYDLLRKLSFNESSFNPKAKSPTGPKGIMQFTRATATALGLNATDGDDDDRYDPAKAIDAGARHLSDLVRKYDGDELKAALAYNQGEGRNGAAQIQAYDKGDFSGISPEGVEYMRRLSDVAQSPRVGELQTFGGITPKGKGIPASDAFTGIGKQGSVKSGLDDSSALPESHGFNVEGIEQPAPNKPFGQSYWEAKGTTLEEAENRSTWFGFGNAVEAETSNSVAGMAFRAGRQDNGFDLFKDTITPTRWNSHVWSEEELQKIRSQVKDPHYINVVSGGSPENLDALIKMANENYETDAKAADSGLGAQLSAGVIGAAFDPTSYIPIAGQAAKGFSLAKKALIVGAQSGAWNVASEGFRTSIAGGEAHYANAALGGFVFGAGMSALTDTVAKSLGRNDHVNDFASTMARLEARETARNTGGEDLSRMVTDGLEFKTHERSGVDYADHPTLEGSVVLPDGSILSESNILNPKTQERFAEFSDDTPRALRGASLGGFSEIGQKILRSENNAVRGIGADLVRPATLMQDGSMGKFGATASDIHERLHFTDQAIYNRYYDAMKEAMRDPEWATGIFRTSAQGAREEISKRVVAAIERPELRADLKPGEAKVMDIIKAHFDTKREMMENPAMFGDSRAKGFFPDSRHKGTYVPQVYDRTAKAVHTERFGGSDGLQQAVAESWLASYRMRPEVKARVDEMLKETLDVQEVTEEMVRKHAMDKAYGVSHTDQFNNSSVIDDQLTDTSLTGIENNSFLEARNLFDSDVRVTAPDGQPFSVNDLRVYDMMHLMPAYDRRVNGDIAIMGSTGKTTKELKDELIALDKTVEARGPQQGDVKALKEMVKILTGRSRRDPEGALATATRAMTDLGFFAKNAYMGLQNITEIGGMLAKGNTRALLKGIPVFRDLAYRNQAMKPQELAEIHHFMFGKELDDLIRPNRQDIVDRLRDYTDTGSKTAQAVGTFKYATQELSARSPWTKFLNATSNYFVDAGRQGMLGEVVNSTLLGKKSKWQDPRFLNGASVSPEQFAGIQQLIKDHVVRGEDGSYKVANKRAFAADPRAMDLYRLADKVADETILRPHKVSNTDAVSYGAGVKMVMQFKNFTIRSINGRFMKGLYESTKNNRAMDTALAWSASVGLAGAYYVMAAHMKAAGLPKEQQANYLKSALNEDMITYAAFSRASHAGAPLGVFNLVGAPLGFDMGRTVRSSITPKDSQYEKPLKASRGAATSSDVMKDFYTRLVEQVPAVGFASNVAMSAYNAAHVMNAPNKYTEQDFMTSMMNTTRELVPNDPLTQQMLYQMFAQQGVELKQQARPN</sequence>
<feature type="active site" evidence="1">
    <location>
        <position position="37"/>
    </location>
</feature>
<dbReference type="CDD" id="cd00254">
    <property type="entry name" value="LT-like"/>
    <property type="match status" value="1"/>
</dbReference>
<keyword evidence="1" id="KW-0081">Bacteriolytic enzyme</keyword>
<dbReference type="GO" id="GO:0016020">
    <property type="term" value="C:membrane"/>
    <property type="evidence" value="ECO:0007669"/>
    <property type="project" value="InterPro"/>
</dbReference>
<keyword evidence="1" id="KW-0456">Lyase</keyword>
<comment type="function">
    <text evidence="1">Component of the cylindrical core that assembles on the inner surface of the capsid during capsid formation and plays a role in viral DNA ejection into the host cell. The inner core is composed of stacked rings of gp14, gp15 and gp16 proteins. Following binding to the host cell surface, the internal core is disassembled and gp16 is ejected along with gp14 and gp15 into the infected cell. Gp16 probably inserts in the host inner membrane and remains associated with gp15. The gp15-gp16 complex binds to both the viral DNA and the host inner membrane, probably escorting the leading end of the genome through the periplasm and controlling the extent of DNA translocated into the host cell. Functions as an exolysin that catalyzes the cleavage of the glycosidic bonds between N-acetylmuramic acid and N-acetylglucosamine residues in peptidoglycans allowing the local digestion of the bacterial peptidoglycan wall.</text>
</comment>
<dbReference type="SUPFAM" id="SSF53955">
    <property type="entry name" value="Lysozyme-like"/>
    <property type="match status" value="1"/>
</dbReference>
<dbReference type="GO" id="GO:0016787">
    <property type="term" value="F:hydrolase activity"/>
    <property type="evidence" value="ECO:0007669"/>
    <property type="project" value="UniProtKB-KW"/>
</dbReference>
<keyword evidence="1" id="KW-1162">Viral penetration into host cytoplasm</keyword>
<dbReference type="PROSITE" id="PS00922">
    <property type="entry name" value="TRANSGLYCOSYLASE"/>
    <property type="match status" value="1"/>
</dbReference>
<dbReference type="InterPro" id="IPR008258">
    <property type="entry name" value="Transglycosylase_SLT_dom_1"/>
</dbReference>
<feature type="domain" description="Transglycosylase SLT" evidence="2">
    <location>
        <begin position="15"/>
        <end position="126"/>
    </location>
</feature>
<dbReference type="GO" id="GO:0098994">
    <property type="term" value="P:symbiont entry into host cell via disruption of host cell envelope"/>
    <property type="evidence" value="ECO:0007669"/>
    <property type="project" value="UniProtKB-KW"/>
</dbReference>
<dbReference type="PANTHER" id="PTHR37423">
    <property type="entry name" value="SOLUBLE LYTIC MUREIN TRANSGLYCOSYLASE-RELATED"/>
    <property type="match status" value="1"/>
</dbReference>
<keyword evidence="1" id="KW-0812">Transmembrane</keyword>
<dbReference type="GO" id="GO:0098932">
    <property type="term" value="P:symbiont entry into host cell via disruption of host cell wall peptidoglycan"/>
    <property type="evidence" value="ECO:0007669"/>
    <property type="project" value="UniProtKB-UniRule"/>
</dbReference>
<comment type="similarity">
    <text evidence="1">Belongs to the transglycosylase Slt family.</text>
</comment>
<evidence type="ECO:0000313" key="3">
    <source>
        <dbReference type="EMBL" id="AEJ81509.1"/>
    </source>
</evidence>
<dbReference type="GO" id="GO:0099002">
    <property type="term" value="P:symbiont genome ejection through host cell envelope, short tail mechanism"/>
    <property type="evidence" value="ECO:0007669"/>
    <property type="project" value="UniProtKB-UniRule"/>
</dbReference>
<keyword evidence="1" id="KW-0472">Membrane</keyword>
<keyword evidence="1" id="KW-1032">Host cell membrane</keyword>
<comment type="subcellular location">
    <subcellularLocation>
        <location evidence="1">Virion</location>
    </subcellularLocation>
    <subcellularLocation>
        <location evidence="1">Host cell inner membrane</location>
        <topology evidence="1">Single-pass membrane protein</topology>
    </subcellularLocation>
    <text evidence="1">The gp15-gp16 complex spans the periplasm and the cytoplasmic membrane.</text>
</comment>
<dbReference type="InterPro" id="IPR023346">
    <property type="entry name" value="Lysozyme-like_dom_sf"/>
</dbReference>
<comment type="catalytic activity">
    <reaction evidence="1">
        <text>Exolytic cleavage of the (1-&gt;4)-beta-glycosidic linkage between N-acetylmuramic acid (MurNAc) and N-acetylglucosamine (GlcNAc) residues in peptidoglycan, from either the reducing or the non-reducing ends of the peptidoglycan chains, with concomitant formation of a 1,6-anhydrobond in the MurNAc residue.</text>
        <dbReference type="EC" id="4.2.2.n1"/>
    </reaction>
</comment>
<dbReference type="Pfam" id="PF01464">
    <property type="entry name" value="SLT"/>
    <property type="match status" value="1"/>
</dbReference>
<keyword evidence="1" id="KW-1235">Degradation of host cell envelope components during virus entry</keyword>